<keyword evidence="1" id="KW-0805">Transcription regulation</keyword>
<organism evidence="5 6">
    <name type="scientific">Salipaludibacillus agaradhaerens</name>
    <name type="common">Bacillus agaradhaerens</name>
    <dbReference type="NCBI Taxonomy" id="76935"/>
    <lineage>
        <taxon>Bacteria</taxon>
        <taxon>Bacillati</taxon>
        <taxon>Bacillota</taxon>
        <taxon>Bacilli</taxon>
        <taxon>Bacillales</taxon>
        <taxon>Bacillaceae</taxon>
    </lineage>
</organism>
<name>A0A9Q4B5M1_SALAG</name>
<sequence>MDKQDHHILQEDTINEAVSMFRALADPTRLQLLHLLSEEECSVNHMAEILDMTQSAVSHQLRTLRQASLVKTRRDGQYIYYSCDDDHVKTLINQALTHAKHE</sequence>
<dbReference type="InterPro" id="IPR036388">
    <property type="entry name" value="WH-like_DNA-bd_sf"/>
</dbReference>
<dbReference type="InterPro" id="IPR011991">
    <property type="entry name" value="ArsR-like_HTH"/>
</dbReference>
<dbReference type="SUPFAM" id="SSF46785">
    <property type="entry name" value="Winged helix' DNA-binding domain"/>
    <property type="match status" value="1"/>
</dbReference>
<keyword evidence="3" id="KW-0804">Transcription</keyword>
<keyword evidence="6" id="KW-1185">Reference proteome</keyword>
<evidence type="ECO:0000256" key="3">
    <source>
        <dbReference type="ARBA" id="ARBA00023163"/>
    </source>
</evidence>
<dbReference type="CDD" id="cd00090">
    <property type="entry name" value="HTH_ARSR"/>
    <property type="match status" value="1"/>
</dbReference>
<evidence type="ECO:0000313" key="5">
    <source>
        <dbReference type="EMBL" id="MCR6098737.1"/>
    </source>
</evidence>
<proteinExistence type="predicted"/>
<dbReference type="AlphaFoldDB" id="A0A9Q4B5M1"/>
<dbReference type="RefSeq" id="WP_257823122.1">
    <property type="nucleotide sequence ID" value="NZ_JABXYM010000002.1"/>
</dbReference>
<reference evidence="5" key="1">
    <citation type="submission" date="2020-06" db="EMBL/GenBank/DDBJ databases">
        <title>Insight into the genomes of haloalkaliphilic bacilli from Kenyan soda lakes.</title>
        <authorList>
            <person name="Mwirichia R."/>
            <person name="Villamizar G.C."/>
            <person name="Poehlein A."/>
            <person name="Mugweru J."/>
            <person name="Kipnyargis A."/>
            <person name="Kiplimo D."/>
            <person name="Orwa P."/>
            <person name="Daniel R."/>
        </authorList>
    </citation>
    <scope>NUCLEOTIDE SEQUENCE</scope>
    <source>
        <strain evidence="5">B1096_S55</strain>
    </source>
</reference>
<dbReference type="InterPro" id="IPR036390">
    <property type="entry name" value="WH_DNA-bd_sf"/>
</dbReference>
<accession>A0A9Q4B5M1</accession>
<feature type="domain" description="HTH arsR-type" evidence="4">
    <location>
        <begin position="9"/>
        <end position="102"/>
    </location>
</feature>
<dbReference type="InterPro" id="IPR051011">
    <property type="entry name" value="Metal_resp_trans_reg"/>
</dbReference>
<dbReference type="PANTHER" id="PTHR43132">
    <property type="entry name" value="ARSENICAL RESISTANCE OPERON REPRESSOR ARSR-RELATED"/>
    <property type="match status" value="1"/>
</dbReference>
<evidence type="ECO:0000313" key="6">
    <source>
        <dbReference type="Proteomes" id="UP001057753"/>
    </source>
</evidence>
<protein>
    <submittedName>
        <fullName evidence="5">Winged helix-turn-helix transcriptional regulator</fullName>
    </submittedName>
</protein>
<dbReference type="Gene3D" id="1.10.10.10">
    <property type="entry name" value="Winged helix-like DNA-binding domain superfamily/Winged helix DNA-binding domain"/>
    <property type="match status" value="1"/>
</dbReference>
<evidence type="ECO:0000256" key="2">
    <source>
        <dbReference type="ARBA" id="ARBA00023125"/>
    </source>
</evidence>
<dbReference type="SMART" id="SM00418">
    <property type="entry name" value="HTH_ARSR"/>
    <property type="match status" value="1"/>
</dbReference>
<gene>
    <name evidence="5" type="ORF">HXA33_19695</name>
</gene>
<comment type="caution">
    <text evidence="5">The sequence shown here is derived from an EMBL/GenBank/DDBJ whole genome shotgun (WGS) entry which is preliminary data.</text>
</comment>
<dbReference type="InterPro" id="IPR001845">
    <property type="entry name" value="HTH_ArsR_DNA-bd_dom"/>
</dbReference>
<evidence type="ECO:0000256" key="1">
    <source>
        <dbReference type="ARBA" id="ARBA00023015"/>
    </source>
</evidence>
<dbReference type="GO" id="GO:0003700">
    <property type="term" value="F:DNA-binding transcription factor activity"/>
    <property type="evidence" value="ECO:0007669"/>
    <property type="project" value="InterPro"/>
</dbReference>
<dbReference type="Proteomes" id="UP001057753">
    <property type="component" value="Unassembled WGS sequence"/>
</dbReference>
<dbReference type="Pfam" id="PF01022">
    <property type="entry name" value="HTH_5"/>
    <property type="match status" value="1"/>
</dbReference>
<evidence type="ECO:0000259" key="4">
    <source>
        <dbReference type="PROSITE" id="PS50987"/>
    </source>
</evidence>
<dbReference type="EMBL" id="JABXYM010000002">
    <property type="protein sequence ID" value="MCR6098737.1"/>
    <property type="molecule type" value="Genomic_DNA"/>
</dbReference>
<dbReference type="PANTHER" id="PTHR43132:SF6">
    <property type="entry name" value="HTH-TYPE TRANSCRIPTIONAL REPRESSOR CZRA"/>
    <property type="match status" value="1"/>
</dbReference>
<keyword evidence="2" id="KW-0238">DNA-binding</keyword>
<dbReference type="PROSITE" id="PS50987">
    <property type="entry name" value="HTH_ARSR_2"/>
    <property type="match status" value="1"/>
</dbReference>
<dbReference type="NCBIfam" id="NF033788">
    <property type="entry name" value="HTH_metalloreg"/>
    <property type="match status" value="1"/>
</dbReference>
<dbReference type="GO" id="GO:0003677">
    <property type="term" value="F:DNA binding"/>
    <property type="evidence" value="ECO:0007669"/>
    <property type="project" value="UniProtKB-KW"/>
</dbReference>
<dbReference type="PRINTS" id="PR00778">
    <property type="entry name" value="HTHARSR"/>
</dbReference>